<organism evidence="17 18">
    <name type="scientific">Sulfurihydrogenibium yellowstonense SS-5</name>
    <dbReference type="NCBI Taxonomy" id="432331"/>
    <lineage>
        <taxon>Bacteria</taxon>
        <taxon>Pseudomonadati</taxon>
        <taxon>Aquificota</taxon>
        <taxon>Aquificia</taxon>
        <taxon>Aquificales</taxon>
        <taxon>Hydrogenothermaceae</taxon>
        <taxon>Sulfurihydrogenibium</taxon>
    </lineage>
</organism>
<dbReference type="InterPro" id="IPR050324">
    <property type="entry name" value="CDP-alcohol_PTase-I"/>
</dbReference>
<dbReference type="PANTHER" id="PTHR14269:SF11">
    <property type="entry name" value="CDP-DIACYLGLYCEROL--GLYCEROL-3-PHOSPHATE 3-PHOSPHATIDYLTRANSFERASE"/>
    <property type="match status" value="1"/>
</dbReference>
<keyword evidence="6" id="KW-0444">Lipid biosynthesis</keyword>
<feature type="transmembrane region" description="Helical" evidence="16">
    <location>
        <begin position="121"/>
        <end position="139"/>
    </location>
</feature>
<dbReference type="InterPro" id="IPR043130">
    <property type="entry name" value="CDP-OH_PTrfase_TM_dom"/>
</dbReference>
<protein>
    <recommendedName>
        <fullName evidence="5">CDP-diacylglycerol--glycerol-3-phosphate 3-phosphatidyltransferase</fullName>
        <ecNumber evidence="4">2.7.8.5</ecNumber>
    </recommendedName>
</protein>
<dbReference type="GO" id="GO:0016020">
    <property type="term" value="C:membrane"/>
    <property type="evidence" value="ECO:0007669"/>
    <property type="project" value="UniProtKB-SubCell"/>
</dbReference>
<keyword evidence="11 16" id="KW-0472">Membrane</keyword>
<evidence type="ECO:0000256" key="5">
    <source>
        <dbReference type="ARBA" id="ARBA00014944"/>
    </source>
</evidence>
<dbReference type="Pfam" id="PF01066">
    <property type="entry name" value="CDP-OH_P_transf"/>
    <property type="match status" value="1"/>
</dbReference>
<dbReference type="InterPro" id="IPR048254">
    <property type="entry name" value="CDP_ALCOHOL_P_TRANSF_CS"/>
</dbReference>
<dbReference type="InterPro" id="IPR004570">
    <property type="entry name" value="Phosphatidylglycerol_P_synth"/>
</dbReference>
<evidence type="ECO:0000256" key="7">
    <source>
        <dbReference type="ARBA" id="ARBA00022679"/>
    </source>
</evidence>
<comment type="similarity">
    <text evidence="3 15">Belongs to the CDP-alcohol phosphatidyltransferase class-I family.</text>
</comment>
<comment type="pathway">
    <text evidence="2">Phospholipid metabolism; phosphatidylglycerol biosynthesis; phosphatidylglycerol from CDP-diacylglycerol: step 1/2.</text>
</comment>
<evidence type="ECO:0000256" key="2">
    <source>
        <dbReference type="ARBA" id="ARBA00005042"/>
    </source>
</evidence>
<evidence type="ECO:0000256" key="16">
    <source>
        <dbReference type="SAM" id="Phobius"/>
    </source>
</evidence>
<comment type="subcellular location">
    <subcellularLocation>
        <location evidence="1">Membrane</location>
        <topology evidence="1">Multi-pass membrane protein</topology>
    </subcellularLocation>
</comment>
<sequence>MNLPNLLTLLRIILVPVFITFLWYNMPLFALITFTIAGLTDAIDGYLARKYNQESQLGKILDPIADKTLLVSAFVFIFNSDLSIKFPFWFILFAISRDIYILAGSFLIYLIKGSLKVKPSFFGKMTTFLQIFTVIYTLISNVFPNLYNHLFYESALIITFIVMVLSLLTYTYDGIKQLNDLENL</sequence>
<dbReference type="AlphaFoldDB" id="C4FHK8"/>
<dbReference type="InterPro" id="IPR000462">
    <property type="entry name" value="CDP-OH_P_trans"/>
</dbReference>
<evidence type="ECO:0000256" key="6">
    <source>
        <dbReference type="ARBA" id="ARBA00022516"/>
    </source>
</evidence>
<evidence type="ECO:0000256" key="10">
    <source>
        <dbReference type="ARBA" id="ARBA00023098"/>
    </source>
</evidence>
<evidence type="ECO:0000256" key="15">
    <source>
        <dbReference type="RuleBase" id="RU003750"/>
    </source>
</evidence>
<dbReference type="GO" id="GO:0008444">
    <property type="term" value="F:CDP-diacylglycerol-glycerol-3-phosphate 3-phosphatidyltransferase activity"/>
    <property type="evidence" value="ECO:0007669"/>
    <property type="project" value="UniProtKB-EC"/>
</dbReference>
<evidence type="ECO:0000256" key="12">
    <source>
        <dbReference type="ARBA" id="ARBA00023209"/>
    </source>
</evidence>
<evidence type="ECO:0000256" key="1">
    <source>
        <dbReference type="ARBA" id="ARBA00004141"/>
    </source>
</evidence>
<comment type="caution">
    <text evidence="17">The sequence shown here is derived from an EMBL/GenBank/DDBJ whole genome shotgun (WGS) entry which is preliminary data.</text>
</comment>
<name>C4FHK8_9AQUI</name>
<dbReference type="Gene3D" id="1.20.120.1760">
    <property type="match status" value="1"/>
</dbReference>
<evidence type="ECO:0000256" key="4">
    <source>
        <dbReference type="ARBA" id="ARBA00013170"/>
    </source>
</evidence>
<gene>
    <name evidence="17" type="ORF">SULYE_0037</name>
</gene>
<comment type="catalytic activity">
    <reaction evidence="14">
        <text>a CDP-1,2-diacyl-sn-glycerol + sn-glycerol 3-phosphate = a 1,2-diacyl-sn-glycero-3-phospho-(1'-sn-glycero-3'-phosphate) + CMP + H(+)</text>
        <dbReference type="Rhea" id="RHEA:12593"/>
        <dbReference type="ChEBI" id="CHEBI:15378"/>
        <dbReference type="ChEBI" id="CHEBI:57597"/>
        <dbReference type="ChEBI" id="CHEBI:58332"/>
        <dbReference type="ChEBI" id="CHEBI:60110"/>
        <dbReference type="ChEBI" id="CHEBI:60377"/>
        <dbReference type="EC" id="2.7.8.5"/>
    </reaction>
</comment>
<dbReference type="OrthoDB" id="9796672at2"/>
<dbReference type="GO" id="GO:0046474">
    <property type="term" value="P:glycerophospholipid biosynthetic process"/>
    <property type="evidence" value="ECO:0007669"/>
    <property type="project" value="TreeGrafter"/>
</dbReference>
<evidence type="ECO:0000256" key="14">
    <source>
        <dbReference type="ARBA" id="ARBA00048586"/>
    </source>
</evidence>
<dbReference type="EC" id="2.7.8.5" evidence="4"/>
<dbReference type="PANTHER" id="PTHR14269">
    <property type="entry name" value="CDP-DIACYLGLYCEROL--GLYCEROL-3-PHOSPHATE 3-PHOSPHATIDYLTRANSFERASE-RELATED"/>
    <property type="match status" value="1"/>
</dbReference>
<dbReference type="EMBL" id="ABZS01000002">
    <property type="protein sequence ID" value="EEP61442.1"/>
    <property type="molecule type" value="Genomic_DNA"/>
</dbReference>
<evidence type="ECO:0000256" key="3">
    <source>
        <dbReference type="ARBA" id="ARBA00010441"/>
    </source>
</evidence>
<dbReference type="RefSeq" id="WP_007545394.1">
    <property type="nucleotide sequence ID" value="NZ_ABZS01000002.1"/>
</dbReference>
<reference evidence="17 18" key="1">
    <citation type="submission" date="2009-04" db="EMBL/GenBank/DDBJ databases">
        <authorList>
            <person name="Reysenbach A.-L."/>
            <person name="Heidelberg J.F."/>
            <person name="Nelson W.C."/>
        </authorList>
    </citation>
    <scope>NUCLEOTIDE SEQUENCE [LARGE SCALE GENOMIC DNA]</scope>
    <source>
        <strain evidence="17 18">SS-5</strain>
    </source>
</reference>
<keyword evidence="7 15" id="KW-0808">Transferase</keyword>
<evidence type="ECO:0000313" key="18">
    <source>
        <dbReference type="Proteomes" id="UP000005540"/>
    </source>
</evidence>
<keyword evidence="8 16" id="KW-0812">Transmembrane</keyword>
<keyword evidence="12" id="KW-0594">Phospholipid biosynthesis</keyword>
<keyword evidence="18" id="KW-1185">Reference proteome</keyword>
<evidence type="ECO:0000256" key="9">
    <source>
        <dbReference type="ARBA" id="ARBA00022989"/>
    </source>
</evidence>
<accession>C4FHK8</accession>
<feature type="transmembrane region" description="Helical" evidence="16">
    <location>
        <begin position="86"/>
        <end position="109"/>
    </location>
</feature>
<evidence type="ECO:0000256" key="11">
    <source>
        <dbReference type="ARBA" id="ARBA00023136"/>
    </source>
</evidence>
<evidence type="ECO:0000256" key="8">
    <source>
        <dbReference type="ARBA" id="ARBA00022692"/>
    </source>
</evidence>
<keyword evidence="9 16" id="KW-1133">Transmembrane helix</keyword>
<dbReference type="PROSITE" id="PS00379">
    <property type="entry name" value="CDP_ALCOHOL_P_TRANSF"/>
    <property type="match status" value="1"/>
</dbReference>
<feature type="transmembrane region" description="Helical" evidence="16">
    <location>
        <begin position="151"/>
        <end position="172"/>
    </location>
</feature>
<proteinExistence type="inferred from homology"/>
<keyword evidence="13" id="KW-1208">Phospholipid metabolism</keyword>
<evidence type="ECO:0000256" key="13">
    <source>
        <dbReference type="ARBA" id="ARBA00023264"/>
    </source>
</evidence>
<dbReference type="Proteomes" id="UP000005540">
    <property type="component" value="Unassembled WGS sequence"/>
</dbReference>
<keyword evidence="10" id="KW-0443">Lipid metabolism</keyword>
<dbReference type="PIRSF" id="PIRSF000847">
    <property type="entry name" value="Phos_ph_gly_syn"/>
    <property type="match status" value="1"/>
</dbReference>
<evidence type="ECO:0000313" key="17">
    <source>
        <dbReference type="EMBL" id="EEP61442.1"/>
    </source>
</evidence>
<feature type="transmembrane region" description="Helical" evidence="16">
    <location>
        <begin position="7"/>
        <end position="24"/>
    </location>
</feature>